<feature type="transmembrane region" description="Helical" evidence="5">
    <location>
        <begin position="110"/>
        <end position="130"/>
    </location>
</feature>
<evidence type="ECO:0000256" key="4">
    <source>
        <dbReference type="ARBA" id="ARBA00023136"/>
    </source>
</evidence>
<comment type="caution">
    <text evidence="7">The sequence shown here is derived from an EMBL/GenBank/DDBJ whole genome shotgun (WGS) entry which is preliminary data.</text>
</comment>
<protein>
    <recommendedName>
        <fullName evidence="6">RDD domain-containing protein</fullName>
    </recommendedName>
</protein>
<keyword evidence="2 5" id="KW-0812">Transmembrane</keyword>
<evidence type="ECO:0000256" key="3">
    <source>
        <dbReference type="ARBA" id="ARBA00022989"/>
    </source>
</evidence>
<keyword evidence="8" id="KW-1185">Reference proteome</keyword>
<keyword evidence="4 5" id="KW-0472">Membrane</keyword>
<organism evidence="7 8">
    <name type="scientific">Ktedonobacter robiniae</name>
    <dbReference type="NCBI Taxonomy" id="2778365"/>
    <lineage>
        <taxon>Bacteria</taxon>
        <taxon>Bacillati</taxon>
        <taxon>Chloroflexota</taxon>
        <taxon>Ktedonobacteria</taxon>
        <taxon>Ktedonobacterales</taxon>
        <taxon>Ktedonobacteraceae</taxon>
        <taxon>Ktedonobacter</taxon>
    </lineage>
</organism>
<proteinExistence type="predicted"/>
<dbReference type="InterPro" id="IPR010432">
    <property type="entry name" value="RDD"/>
</dbReference>
<sequence>MDYQAQESAQAAPAQQYAGVGSRFLAFLLDGIIIGIVFGIINAILGTALKDSFATAIGSVGSIEGLLVFVYYLYMEATQGGTFGKKILGLRVVKEDGSLINWSESLIRNLLRIIDGIPGFYLVAAILIWTSSRKQRLGDRAAHTVVIKTR</sequence>
<gene>
    <name evidence="7" type="ORF">KSB_56530</name>
</gene>
<keyword evidence="3 5" id="KW-1133">Transmembrane helix</keyword>
<comment type="subcellular location">
    <subcellularLocation>
        <location evidence="1">Membrane</location>
        <topology evidence="1">Multi-pass membrane protein</topology>
    </subcellularLocation>
</comment>
<dbReference type="PANTHER" id="PTHR38480">
    <property type="entry name" value="SLR0254 PROTEIN"/>
    <property type="match status" value="1"/>
</dbReference>
<evidence type="ECO:0000313" key="7">
    <source>
        <dbReference type="EMBL" id="GHO57178.1"/>
    </source>
</evidence>
<evidence type="ECO:0000256" key="2">
    <source>
        <dbReference type="ARBA" id="ARBA00022692"/>
    </source>
</evidence>
<dbReference type="RefSeq" id="WP_201373600.1">
    <property type="nucleotide sequence ID" value="NZ_BNJG01000002.1"/>
</dbReference>
<evidence type="ECO:0000313" key="8">
    <source>
        <dbReference type="Proteomes" id="UP000654345"/>
    </source>
</evidence>
<dbReference type="Proteomes" id="UP000654345">
    <property type="component" value="Unassembled WGS sequence"/>
</dbReference>
<feature type="transmembrane region" description="Helical" evidence="5">
    <location>
        <begin position="52"/>
        <end position="74"/>
    </location>
</feature>
<name>A0ABQ3UWN9_9CHLR</name>
<dbReference type="EMBL" id="BNJG01000002">
    <property type="protein sequence ID" value="GHO57178.1"/>
    <property type="molecule type" value="Genomic_DNA"/>
</dbReference>
<dbReference type="PANTHER" id="PTHR38480:SF1">
    <property type="entry name" value="SLR0254 PROTEIN"/>
    <property type="match status" value="1"/>
</dbReference>
<dbReference type="Pfam" id="PF06271">
    <property type="entry name" value="RDD"/>
    <property type="match status" value="1"/>
</dbReference>
<feature type="transmembrane region" description="Helical" evidence="5">
    <location>
        <begin position="24"/>
        <end position="45"/>
    </location>
</feature>
<reference evidence="7 8" key="1">
    <citation type="journal article" date="2021" name="Int. J. Syst. Evol. Microbiol.">
        <title>Reticulibacter mediterranei gen. nov., sp. nov., within the new family Reticulibacteraceae fam. nov., and Ktedonospora formicarum gen. nov., sp. nov., Ktedonobacter robiniae sp. nov., Dictyobacter formicarum sp. nov. and Dictyobacter arantiisoli sp. nov., belonging to the class Ktedonobacteria.</title>
        <authorList>
            <person name="Yabe S."/>
            <person name="Zheng Y."/>
            <person name="Wang C.M."/>
            <person name="Sakai Y."/>
            <person name="Abe K."/>
            <person name="Yokota A."/>
            <person name="Donadio S."/>
            <person name="Cavaletti L."/>
            <person name="Monciardini P."/>
        </authorList>
    </citation>
    <scope>NUCLEOTIDE SEQUENCE [LARGE SCALE GENOMIC DNA]</scope>
    <source>
        <strain evidence="7 8">SOSP1-30</strain>
    </source>
</reference>
<accession>A0ABQ3UWN9</accession>
<evidence type="ECO:0000256" key="1">
    <source>
        <dbReference type="ARBA" id="ARBA00004141"/>
    </source>
</evidence>
<evidence type="ECO:0000259" key="6">
    <source>
        <dbReference type="Pfam" id="PF06271"/>
    </source>
</evidence>
<feature type="domain" description="RDD" evidence="6">
    <location>
        <begin position="17"/>
        <end position="142"/>
    </location>
</feature>
<evidence type="ECO:0000256" key="5">
    <source>
        <dbReference type="SAM" id="Phobius"/>
    </source>
</evidence>